<dbReference type="GO" id="GO:0004888">
    <property type="term" value="F:transmembrane signaling receptor activity"/>
    <property type="evidence" value="ECO:0007669"/>
    <property type="project" value="InterPro"/>
</dbReference>
<dbReference type="InterPro" id="IPR047347">
    <property type="entry name" value="YvaQ-like_sensor"/>
</dbReference>
<dbReference type="InterPro" id="IPR004089">
    <property type="entry name" value="MCPsignal_dom"/>
</dbReference>
<dbReference type="PROSITE" id="PS50885">
    <property type="entry name" value="HAMP"/>
    <property type="match status" value="1"/>
</dbReference>
<protein>
    <submittedName>
        <fullName evidence="9">Methyl-accepting chemotaxis sensory transducer</fullName>
    </submittedName>
</protein>
<dbReference type="PROSITE" id="PS50111">
    <property type="entry name" value="CHEMOTAXIS_TRANSDUC_2"/>
    <property type="match status" value="1"/>
</dbReference>
<evidence type="ECO:0000256" key="4">
    <source>
        <dbReference type="PROSITE-ProRule" id="PRU00284"/>
    </source>
</evidence>
<dbReference type="eggNOG" id="COG0840">
    <property type="taxonomic scope" value="Bacteria"/>
</dbReference>
<gene>
    <name evidence="9" type="ordered locus">Mar181_0166</name>
</gene>
<keyword evidence="6" id="KW-1133">Transmembrane helix</keyword>
<accession>F6CWH9</accession>
<dbReference type="AlphaFoldDB" id="F6CWH9"/>
<evidence type="ECO:0000313" key="10">
    <source>
        <dbReference type="Proteomes" id="UP000009230"/>
    </source>
</evidence>
<organism evidence="9 10">
    <name type="scientific">Marinomonas posidonica (strain CECT 7376 / NCIMB 14433 / IVIA-Po-181)</name>
    <dbReference type="NCBI Taxonomy" id="491952"/>
    <lineage>
        <taxon>Bacteria</taxon>
        <taxon>Pseudomonadati</taxon>
        <taxon>Pseudomonadota</taxon>
        <taxon>Gammaproteobacteria</taxon>
        <taxon>Oceanospirillales</taxon>
        <taxon>Oceanospirillaceae</taxon>
        <taxon>Marinomonas</taxon>
    </lineage>
</organism>
<dbReference type="OrthoDB" id="9177152at2"/>
<evidence type="ECO:0000256" key="1">
    <source>
        <dbReference type="ARBA" id="ARBA00004370"/>
    </source>
</evidence>
<keyword evidence="6" id="KW-0472">Membrane</keyword>
<dbReference type="Pfam" id="PF00672">
    <property type="entry name" value="HAMP"/>
    <property type="match status" value="1"/>
</dbReference>
<sequence>MLGFATIKGRLRASYLLLLVLLLFVVLLSVMRFQALSGNIRSIVDENAALVELSGELNLDAESLASRLLLLFVLEERDARVAIYKEIDARNKSLDDNLETMATLVRSDQDTASVESLKRQKVVYQNALQATVEVLEFGELEEAKALMAGNTRAQLQTFLAQADQLSERQRNAMQSRQHSVLADSELAILLIVGLGIAALLVGVIMSILITRSIVNPLNQIILFLDQVASGDLSDEFKESYTGELGHLVESLNHMRTSLVSLVTKMDASAKTVVDAVKDIRVSVTDVQQGSSSQMDMAGDIQTTVGVLSDDATIMVEHATASRHQAEAAHDLAKHGKQVITQASQDITDVASYIEETARSVAKLNESTAQVTGFVNSIRDIAEQTNLLALNASIEAARAGESGRGFAVVADEVRNLATNTADVTASIDTIITKISQLSTQISSEMSHGQEKMRQGVTQIENVVTPLSQLETDAQMAKQRLEGLAELVDKQAQEATEIAEHIAQIVSVSTNNDTTSTKLGRLTGDLSGAAEQAYEVASSFVLKK</sequence>
<comment type="similarity">
    <text evidence="3">Belongs to the methyl-accepting chemotaxis (MCP) protein family.</text>
</comment>
<dbReference type="STRING" id="491952.Mar181_0166"/>
<dbReference type="InterPro" id="IPR024478">
    <property type="entry name" value="HlyB_4HB_MCP"/>
</dbReference>
<dbReference type="SMART" id="SM00283">
    <property type="entry name" value="MA"/>
    <property type="match status" value="1"/>
</dbReference>
<dbReference type="Proteomes" id="UP000009230">
    <property type="component" value="Chromosome"/>
</dbReference>
<feature type="transmembrane region" description="Helical" evidence="6">
    <location>
        <begin position="186"/>
        <end position="209"/>
    </location>
</feature>
<dbReference type="GO" id="GO:0006935">
    <property type="term" value="P:chemotaxis"/>
    <property type="evidence" value="ECO:0007669"/>
    <property type="project" value="InterPro"/>
</dbReference>
<feature type="domain" description="Methyl-accepting transducer" evidence="7">
    <location>
        <begin position="268"/>
        <end position="504"/>
    </location>
</feature>
<feature type="transmembrane region" description="Helical" evidence="6">
    <location>
        <begin position="12"/>
        <end position="31"/>
    </location>
</feature>
<dbReference type="HOGENOM" id="CLU_000445_107_27_6"/>
<feature type="domain" description="HAMP" evidence="8">
    <location>
        <begin position="211"/>
        <end position="263"/>
    </location>
</feature>
<dbReference type="GO" id="GO:0016020">
    <property type="term" value="C:membrane"/>
    <property type="evidence" value="ECO:0007669"/>
    <property type="project" value="UniProtKB-SubCell"/>
</dbReference>
<evidence type="ECO:0000259" key="7">
    <source>
        <dbReference type="PROSITE" id="PS50111"/>
    </source>
</evidence>
<evidence type="ECO:0000256" key="5">
    <source>
        <dbReference type="SAM" id="Coils"/>
    </source>
</evidence>
<feature type="coiled-coil region" evidence="5">
    <location>
        <begin position="465"/>
        <end position="492"/>
    </location>
</feature>
<dbReference type="Pfam" id="PF12729">
    <property type="entry name" value="4HB_MCP_1"/>
    <property type="match status" value="1"/>
</dbReference>
<dbReference type="InterPro" id="IPR004090">
    <property type="entry name" value="Chemotax_Me-accpt_rcpt"/>
</dbReference>
<keyword evidence="2 4" id="KW-0807">Transducer</keyword>
<keyword evidence="6" id="KW-0812">Transmembrane</keyword>
<dbReference type="RefSeq" id="WP_013794711.1">
    <property type="nucleotide sequence ID" value="NC_015559.1"/>
</dbReference>
<comment type="subcellular location">
    <subcellularLocation>
        <location evidence="1">Membrane</location>
    </subcellularLocation>
</comment>
<dbReference type="Pfam" id="PF00015">
    <property type="entry name" value="MCPsignal"/>
    <property type="match status" value="1"/>
</dbReference>
<dbReference type="CDD" id="cd19411">
    <property type="entry name" value="MCP2201-like_sensor"/>
    <property type="match status" value="1"/>
</dbReference>
<name>F6CWH9_MARPP</name>
<dbReference type="PANTHER" id="PTHR32089:SF112">
    <property type="entry name" value="LYSOZYME-LIKE PROTEIN-RELATED"/>
    <property type="match status" value="1"/>
</dbReference>
<dbReference type="PRINTS" id="PR00260">
    <property type="entry name" value="CHEMTRNSDUCR"/>
</dbReference>
<keyword evidence="10" id="KW-1185">Reference proteome</keyword>
<evidence type="ECO:0000259" key="8">
    <source>
        <dbReference type="PROSITE" id="PS50885"/>
    </source>
</evidence>
<dbReference type="GO" id="GO:0007165">
    <property type="term" value="P:signal transduction"/>
    <property type="evidence" value="ECO:0007669"/>
    <property type="project" value="UniProtKB-KW"/>
</dbReference>
<evidence type="ECO:0000256" key="3">
    <source>
        <dbReference type="ARBA" id="ARBA00029447"/>
    </source>
</evidence>
<dbReference type="InterPro" id="IPR003660">
    <property type="entry name" value="HAMP_dom"/>
</dbReference>
<evidence type="ECO:0000256" key="6">
    <source>
        <dbReference type="SAM" id="Phobius"/>
    </source>
</evidence>
<dbReference type="EMBL" id="CP002771">
    <property type="protein sequence ID" value="AEF53234.1"/>
    <property type="molecule type" value="Genomic_DNA"/>
</dbReference>
<dbReference type="SUPFAM" id="SSF58104">
    <property type="entry name" value="Methyl-accepting chemotaxis protein (MCP) signaling domain"/>
    <property type="match status" value="1"/>
</dbReference>
<keyword evidence="5" id="KW-0175">Coiled coil</keyword>
<dbReference type="CDD" id="cd06225">
    <property type="entry name" value="HAMP"/>
    <property type="match status" value="1"/>
</dbReference>
<evidence type="ECO:0000256" key="2">
    <source>
        <dbReference type="ARBA" id="ARBA00023224"/>
    </source>
</evidence>
<dbReference type="Gene3D" id="1.10.287.950">
    <property type="entry name" value="Methyl-accepting chemotaxis protein"/>
    <property type="match status" value="1"/>
</dbReference>
<evidence type="ECO:0000313" key="9">
    <source>
        <dbReference type="EMBL" id="AEF53234.1"/>
    </source>
</evidence>
<dbReference type="SMART" id="SM00304">
    <property type="entry name" value="HAMP"/>
    <property type="match status" value="1"/>
</dbReference>
<proteinExistence type="inferred from homology"/>
<reference evidence="9 10" key="1">
    <citation type="journal article" date="2012" name="Stand. Genomic Sci.">
        <title>Complete genome sequence of Marinomonas posidonica type strain (IVIA-Po-181(T)).</title>
        <authorList>
            <person name="Lucas-Elio P."/>
            <person name="Goodwin L."/>
            <person name="Woyke T."/>
            <person name="Pitluck S."/>
            <person name="Nolan M."/>
            <person name="Kyrpides N.C."/>
            <person name="Detter J.C."/>
            <person name="Copeland A."/>
            <person name="Lu M."/>
            <person name="Bruce D."/>
            <person name="Detter C."/>
            <person name="Tapia R."/>
            <person name="Han S."/>
            <person name="Land M.L."/>
            <person name="Ivanova N."/>
            <person name="Mikhailova N."/>
            <person name="Johnston A.W."/>
            <person name="Sanchez-Amat A."/>
        </authorList>
    </citation>
    <scope>NUCLEOTIDE SEQUENCE [LARGE SCALE GENOMIC DNA]</scope>
    <source>
        <strain evidence="10">CECT 7376 / NCIMB 14433 / IVIA-Po-181</strain>
    </source>
</reference>
<dbReference type="KEGG" id="mpc:Mar181_0166"/>
<dbReference type="PANTHER" id="PTHR32089">
    <property type="entry name" value="METHYL-ACCEPTING CHEMOTAXIS PROTEIN MCPB"/>
    <property type="match status" value="1"/>
</dbReference>